<organism evidence="1 2">
    <name type="scientific">Taxus chinensis</name>
    <name type="common">Chinese yew</name>
    <name type="synonym">Taxus wallichiana var. chinensis</name>
    <dbReference type="NCBI Taxonomy" id="29808"/>
    <lineage>
        <taxon>Eukaryota</taxon>
        <taxon>Viridiplantae</taxon>
        <taxon>Streptophyta</taxon>
        <taxon>Embryophyta</taxon>
        <taxon>Tracheophyta</taxon>
        <taxon>Spermatophyta</taxon>
        <taxon>Pinopsida</taxon>
        <taxon>Pinidae</taxon>
        <taxon>Conifers II</taxon>
        <taxon>Cupressales</taxon>
        <taxon>Taxaceae</taxon>
        <taxon>Taxus</taxon>
    </lineage>
</organism>
<proteinExistence type="predicted"/>
<protein>
    <submittedName>
        <fullName evidence="1">Uncharacterized protein</fullName>
    </submittedName>
</protein>
<evidence type="ECO:0000313" key="1">
    <source>
        <dbReference type="EMBL" id="KAH9307208.1"/>
    </source>
</evidence>
<sequence>GLSDIFVPHVPSSIGPSVPRSAGLPEVCSFRARQNFLSQMSQVRPDQLFHFRPIRPSRVLRVLLSRVSQVQLGPLFPDRLVHPKSVLFGPVGTFCPKCPKFAQTNCSIFVRFGRAAYFAYFCPA</sequence>
<feature type="non-terminal residue" evidence="1">
    <location>
        <position position="1"/>
    </location>
</feature>
<dbReference type="Proteomes" id="UP000824469">
    <property type="component" value="Unassembled WGS sequence"/>
</dbReference>
<feature type="non-terminal residue" evidence="1">
    <location>
        <position position="124"/>
    </location>
</feature>
<comment type="caution">
    <text evidence="1">The sequence shown here is derived from an EMBL/GenBank/DDBJ whole genome shotgun (WGS) entry which is preliminary data.</text>
</comment>
<reference evidence="1 2" key="1">
    <citation type="journal article" date="2021" name="Nat. Plants">
        <title>The Taxus genome provides insights into paclitaxel biosynthesis.</title>
        <authorList>
            <person name="Xiong X."/>
            <person name="Gou J."/>
            <person name="Liao Q."/>
            <person name="Li Y."/>
            <person name="Zhou Q."/>
            <person name="Bi G."/>
            <person name="Li C."/>
            <person name="Du R."/>
            <person name="Wang X."/>
            <person name="Sun T."/>
            <person name="Guo L."/>
            <person name="Liang H."/>
            <person name="Lu P."/>
            <person name="Wu Y."/>
            <person name="Zhang Z."/>
            <person name="Ro D.K."/>
            <person name="Shang Y."/>
            <person name="Huang S."/>
            <person name="Yan J."/>
        </authorList>
    </citation>
    <scope>NUCLEOTIDE SEQUENCE [LARGE SCALE GENOMIC DNA]</scope>
    <source>
        <strain evidence="1">Ta-2019</strain>
    </source>
</reference>
<dbReference type="AlphaFoldDB" id="A0AA38FPX8"/>
<dbReference type="EMBL" id="JAHRHJ020000007">
    <property type="protein sequence ID" value="KAH9307208.1"/>
    <property type="molecule type" value="Genomic_DNA"/>
</dbReference>
<gene>
    <name evidence="1" type="ORF">KI387_035119</name>
</gene>
<keyword evidence="2" id="KW-1185">Reference proteome</keyword>
<evidence type="ECO:0000313" key="2">
    <source>
        <dbReference type="Proteomes" id="UP000824469"/>
    </source>
</evidence>
<accession>A0AA38FPX8</accession>
<name>A0AA38FPX8_TAXCH</name>